<name>A0ACC1K646_9FUNG</name>
<reference evidence="1" key="1">
    <citation type="submission" date="2022-07" db="EMBL/GenBank/DDBJ databases">
        <title>Phylogenomic reconstructions and comparative analyses of Kickxellomycotina fungi.</title>
        <authorList>
            <person name="Reynolds N.K."/>
            <person name="Stajich J.E."/>
            <person name="Barry K."/>
            <person name="Grigoriev I.V."/>
            <person name="Crous P."/>
            <person name="Smith M.E."/>
        </authorList>
    </citation>
    <scope>NUCLEOTIDE SEQUENCE</scope>
    <source>
        <strain evidence="1">BCRC 34191</strain>
    </source>
</reference>
<evidence type="ECO:0000313" key="2">
    <source>
        <dbReference type="Proteomes" id="UP001140066"/>
    </source>
</evidence>
<feature type="non-terminal residue" evidence="1">
    <location>
        <position position="217"/>
    </location>
</feature>
<organism evidence="1 2">
    <name type="scientific">Coemansia linderi</name>
    <dbReference type="NCBI Taxonomy" id="2663919"/>
    <lineage>
        <taxon>Eukaryota</taxon>
        <taxon>Fungi</taxon>
        <taxon>Fungi incertae sedis</taxon>
        <taxon>Zoopagomycota</taxon>
        <taxon>Kickxellomycotina</taxon>
        <taxon>Kickxellomycetes</taxon>
        <taxon>Kickxellales</taxon>
        <taxon>Kickxellaceae</taxon>
        <taxon>Coemansia</taxon>
    </lineage>
</organism>
<gene>
    <name evidence="1" type="ORF">GGI18_004632</name>
</gene>
<evidence type="ECO:0000313" key="1">
    <source>
        <dbReference type="EMBL" id="KAJ2774017.1"/>
    </source>
</evidence>
<keyword evidence="2" id="KW-1185">Reference proteome</keyword>
<accession>A0ACC1K646</accession>
<protein>
    <submittedName>
        <fullName evidence="1">Uncharacterized protein</fullName>
    </submittedName>
</protein>
<dbReference type="Proteomes" id="UP001140066">
    <property type="component" value="Unassembled WGS sequence"/>
</dbReference>
<dbReference type="EMBL" id="JANBUK010002217">
    <property type="protein sequence ID" value="KAJ2774017.1"/>
    <property type="molecule type" value="Genomic_DNA"/>
</dbReference>
<comment type="caution">
    <text evidence="1">The sequence shown here is derived from an EMBL/GenBank/DDBJ whole genome shotgun (WGS) entry which is preliminary data.</text>
</comment>
<proteinExistence type="predicted"/>
<sequence>MALLVLSSFIRGGLVFPAARRVCIKLLPLPAPKSTPSTDWTTGYELVFARRVLTLAPAFTALSLEFGGSRPDTHLTLLHQTLLTELLVGADKYALSDTYTVAYVNDFPIVPGNLVRLFFRGAALSLFHEALIRRNALSLESLVVTMAIVDTSCWIFNSSADSLAIYPLLKYLRVSFPSNVDNYGWPDISDLVPFPKLAALHMNGYYPFKDGVFFRGN</sequence>